<protein>
    <submittedName>
        <fullName evidence="1">12333_t:CDS:1</fullName>
    </submittedName>
</protein>
<reference evidence="1 2" key="1">
    <citation type="submission" date="2021-06" db="EMBL/GenBank/DDBJ databases">
        <authorList>
            <person name="Kallberg Y."/>
            <person name="Tangrot J."/>
            <person name="Rosling A."/>
        </authorList>
    </citation>
    <scope>NUCLEOTIDE SEQUENCE [LARGE SCALE GENOMIC DNA]</scope>
    <source>
        <strain evidence="1 2">120-4 pot B 10/14</strain>
    </source>
</reference>
<sequence>MMKYSNTNNKDTQQKQHLQSNISNKYKMMKENEYLVLYAAKVKSEYKP</sequence>
<evidence type="ECO:0000313" key="2">
    <source>
        <dbReference type="Proteomes" id="UP000789901"/>
    </source>
</evidence>
<evidence type="ECO:0000313" key="1">
    <source>
        <dbReference type="EMBL" id="CAG8837870.1"/>
    </source>
</evidence>
<accession>A0ABN7WPY6</accession>
<organism evidence="1 2">
    <name type="scientific">Gigaspora margarita</name>
    <dbReference type="NCBI Taxonomy" id="4874"/>
    <lineage>
        <taxon>Eukaryota</taxon>
        <taxon>Fungi</taxon>
        <taxon>Fungi incertae sedis</taxon>
        <taxon>Mucoromycota</taxon>
        <taxon>Glomeromycotina</taxon>
        <taxon>Glomeromycetes</taxon>
        <taxon>Diversisporales</taxon>
        <taxon>Gigasporaceae</taxon>
        <taxon>Gigaspora</taxon>
    </lineage>
</organism>
<proteinExistence type="predicted"/>
<dbReference type="EMBL" id="CAJVQB010056809">
    <property type="protein sequence ID" value="CAG8837870.1"/>
    <property type="molecule type" value="Genomic_DNA"/>
</dbReference>
<comment type="caution">
    <text evidence="1">The sequence shown here is derived from an EMBL/GenBank/DDBJ whole genome shotgun (WGS) entry which is preliminary data.</text>
</comment>
<gene>
    <name evidence="1" type="ORF">GMARGA_LOCUS33699</name>
</gene>
<keyword evidence="2" id="KW-1185">Reference proteome</keyword>
<dbReference type="Proteomes" id="UP000789901">
    <property type="component" value="Unassembled WGS sequence"/>
</dbReference>
<name>A0ABN7WPY6_GIGMA</name>
<feature type="non-terminal residue" evidence="1">
    <location>
        <position position="48"/>
    </location>
</feature>